<dbReference type="EMBL" id="BSRA01000007">
    <property type="protein sequence ID" value="GLV13754.1"/>
    <property type="molecule type" value="Genomic_DNA"/>
</dbReference>
<evidence type="ECO:0000313" key="9">
    <source>
        <dbReference type="EMBL" id="SDW38709.1"/>
    </source>
</evidence>
<dbReference type="GO" id="GO:0003723">
    <property type="term" value="F:RNA binding"/>
    <property type="evidence" value="ECO:0007669"/>
    <property type="project" value="UniProtKB-UniRule"/>
</dbReference>
<dbReference type="PANTHER" id="PTHR11078:SF3">
    <property type="entry name" value="ANTITERMINATION NUSB DOMAIN-CONTAINING PROTEIN"/>
    <property type="match status" value="1"/>
</dbReference>
<evidence type="ECO:0000256" key="4">
    <source>
        <dbReference type="ARBA" id="ARBA00023015"/>
    </source>
</evidence>
<dbReference type="GO" id="GO:0005829">
    <property type="term" value="C:cytosol"/>
    <property type="evidence" value="ECO:0007669"/>
    <property type="project" value="TreeGrafter"/>
</dbReference>
<evidence type="ECO:0000256" key="2">
    <source>
        <dbReference type="ARBA" id="ARBA00022814"/>
    </source>
</evidence>
<dbReference type="SUPFAM" id="SSF48013">
    <property type="entry name" value="NusB-like"/>
    <property type="match status" value="1"/>
</dbReference>
<comment type="similarity">
    <text evidence="1 6">Belongs to the NusB family.</text>
</comment>
<evidence type="ECO:0000313" key="8">
    <source>
        <dbReference type="EMBL" id="GLV13754.1"/>
    </source>
</evidence>
<evidence type="ECO:0000256" key="6">
    <source>
        <dbReference type="HAMAP-Rule" id="MF_00073"/>
    </source>
</evidence>
<feature type="domain" description="NusB/RsmB/TIM44" evidence="7">
    <location>
        <begin position="4"/>
        <end position="129"/>
    </location>
</feature>
<dbReference type="Proteomes" id="UP000182589">
    <property type="component" value="Unassembled WGS sequence"/>
</dbReference>
<evidence type="ECO:0000259" key="7">
    <source>
        <dbReference type="Pfam" id="PF01029"/>
    </source>
</evidence>
<keyword evidence="10" id="KW-1185">Reference proteome</keyword>
<keyword evidence="2 6" id="KW-0889">Transcription antitermination</keyword>
<dbReference type="Gene3D" id="1.10.940.10">
    <property type="entry name" value="NusB-like"/>
    <property type="match status" value="1"/>
</dbReference>
<dbReference type="HAMAP" id="MF_00073">
    <property type="entry name" value="NusB"/>
    <property type="match status" value="1"/>
</dbReference>
<protein>
    <recommendedName>
        <fullName evidence="6">Transcription antitermination protein NusB</fullName>
    </recommendedName>
    <alternativeName>
        <fullName evidence="6">Antitermination factor NusB</fullName>
    </alternativeName>
</protein>
<dbReference type="Pfam" id="PF01029">
    <property type="entry name" value="NusB"/>
    <property type="match status" value="1"/>
</dbReference>
<dbReference type="InterPro" id="IPR035926">
    <property type="entry name" value="NusB-like_sf"/>
</dbReference>
<reference evidence="8" key="3">
    <citation type="submission" date="2023-02" db="EMBL/GenBank/DDBJ databases">
        <title>Proposal of a novel subspecies: Alicyclobacillus hesperidum subspecies aegle.</title>
        <authorList>
            <person name="Goto K."/>
            <person name="Fujii T."/>
            <person name="Yasui K."/>
            <person name="Mochida K."/>
            <person name="Kato-Tanaka Y."/>
            <person name="Morohoshi S."/>
            <person name="An S.Y."/>
            <person name="Kasai H."/>
            <person name="Yokota A."/>
        </authorList>
    </citation>
    <scope>NUCLEOTIDE SEQUENCE</scope>
    <source>
        <strain evidence="8">DSM 12766</strain>
    </source>
</reference>
<dbReference type="InterPro" id="IPR011605">
    <property type="entry name" value="NusB_fam"/>
</dbReference>
<gene>
    <name evidence="6 8" type="primary">nusB</name>
    <name evidence="8" type="ORF">Heshes_14380</name>
    <name evidence="9" type="ORF">SAMN04489725_10570</name>
</gene>
<evidence type="ECO:0000256" key="3">
    <source>
        <dbReference type="ARBA" id="ARBA00022884"/>
    </source>
</evidence>
<evidence type="ECO:0000313" key="10">
    <source>
        <dbReference type="Proteomes" id="UP000182589"/>
    </source>
</evidence>
<dbReference type="STRING" id="89784.SAMN04489725_10570"/>
<keyword evidence="5 6" id="KW-0804">Transcription</keyword>
<keyword evidence="4 6" id="KW-0805">Transcription regulation</keyword>
<dbReference type="CDD" id="cd00619">
    <property type="entry name" value="Terminator_NusB"/>
    <property type="match status" value="1"/>
</dbReference>
<dbReference type="InterPro" id="IPR006027">
    <property type="entry name" value="NusB_RsmB_TIM44"/>
</dbReference>
<evidence type="ECO:0000256" key="1">
    <source>
        <dbReference type="ARBA" id="ARBA00005952"/>
    </source>
</evidence>
<organism evidence="9 10">
    <name type="scientific">Alicyclobacillus hesperidum</name>
    <dbReference type="NCBI Taxonomy" id="89784"/>
    <lineage>
        <taxon>Bacteria</taxon>
        <taxon>Bacillati</taxon>
        <taxon>Bacillota</taxon>
        <taxon>Bacilli</taxon>
        <taxon>Bacillales</taxon>
        <taxon>Alicyclobacillaceae</taxon>
        <taxon>Alicyclobacillus</taxon>
    </lineage>
</organism>
<name>A0A1H2T5Z5_9BACL</name>
<sequence>MTRHEARECALQALYQIDLSDSGVIDAVSFVLEDKSYTDADVDYMTRLVRGVMEHLDEIDGVLAGSMDRWSPERIGRVERNVLRLAVFELLYEPEIPMASAINEAVRLAKRYATEQSGKFVNGVLAKVLPTIARERDVPTEEVSDVEVEPVDGEPS</sequence>
<comment type="function">
    <text evidence="6">Involved in transcription antitermination. Required for transcription of ribosomal RNA (rRNA) genes. Binds specifically to the boxA antiterminator sequence of the ribosomal RNA (rrn) operons.</text>
</comment>
<dbReference type="GO" id="GO:0006353">
    <property type="term" value="P:DNA-templated transcription termination"/>
    <property type="evidence" value="ECO:0007669"/>
    <property type="project" value="UniProtKB-UniRule"/>
</dbReference>
<reference evidence="10" key="1">
    <citation type="submission" date="2016-10" db="EMBL/GenBank/DDBJ databases">
        <authorList>
            <person name="Varghese N."/>
        </authorList>
    </citation>
    <scope>NUCLEOTIDE SEQUENCE [LARGE SCALE GENOMIC DNA]</scope>
    <source>
        <strain evidence="10">DSM 12489</strain>
    </source>
</reference>
<proteinExistence type="inferred from homology"/>
<keyword evidence="3 6" id="KW-0694">RNA-binding</keyword>
<dbReference type="NCBIfam" id="TIGR01951">
    <property type="entry name" value="nusB"/>
    <property type="match status" value="1"/>
</dbReference>
<dbReference type="PANTHER" id="PTHR11078">
    <property type="entry name" value="N UTILIZATION SUBSTANCE PROTEIN B-RELATED"/>
    <property type="match status" value="1"/>
</dbReference>
<reference evidence="9" key="2">
    <citation type="submission" date="2016-10" db="EMBL/GenBank/DDBJ databases">
        <authorList>
            <person name="de Groot N.N."/>
        </authorList>
    </citation>
    <scope>NUCLEOTIDE SEQUENCE [LARGE SCALE GENOMIC DNA]</scope>
    <source>
        <strain evidence="9">DSM 12489</strain>
    </source>
</reference>
<evidence type="ECO:0000256" key="5">
    <source>
        <dbReference type="ARBA" id="ARBA00023163"/>
    </source>
</evidence>
<dbReference type="EMBL" id="FNOJ01000005">
    <property type="protein sequence ID" value="SDW38709.1"/>
    <property type="molecule type" value="Genomic_DNA"/>
</dbReference>
<dbReference type="Proteomes" id="UP001157137">
    <property type="component" value="Unassembled WGS sequence"/>
</dbReference>
<dbReference type="GO" id="GO:0031564">
    <property type="term" value="P:transcription antitermination"/>
    <property type="evidence" value="ECO:0007669"/>
    <property type="project" value="UniProtKB-KW"/>
</dbReference>
<accession>A0A1H2T5Z5</accession>
<dbReference type="AlphaFoldDB" id="A0A1H2T5Z5"/>